<keyword evidence="1" id="KW-0479">Metal-binding</keyword>
<evidence type="ECO:0000313" key="5">
    <source>
        <dbReference type="Proteomes" id="UP000290365"/>
    </source>
</evidence>
<accession>A0A4P6JN23</accession>
<dbReference type="Proteomes" id="UP000290365">
    <property type="component" value="Chromosome"/>
</dbReference>
<gene>
    <name evidence="4" type="ORF">EPA93_11230</name>
</gene>
<dbReference type="KEGG" id="kbs:EPA93_11230"/>
<proteinExistence type="predicted"/>
<dbReference type="Gene3D" id="2.60.40.420">
    <property type="entry name" value="Cupredoxins - blue copper proteins"/>
    <property type="match status" value="1"/>
</dbReference>
<protein>
    <recommendedName>
        <fullName evidence="3">Blue (type 1) copper domain-containing protein</fullName>
    </recommendedName>
</protein>
<name>A0A4P6JN23_KTERU</name>
<dbReference type="InterPro" id="IPR008972">
    <property type="entry name" value="Cupredoxin"/>
</dbReference>
<reference evidence="4 5" key="1">
    <citation type="submission" date="2019-01" db="EMBL/GenBank/DDBJ databases">
        <title>Ktedonosporobacter rubrisoli SCAWS-G2.</title>
        <authorList>
            <person name="Huang Y."/>
            <person name="Yan B."/>
        </authorList>
    </citation>
    <scope>NUCLEOTIDE SEQUENCE [LARGE SCALE GENOMIC DNA]</scope>
    <source>
        <strain evidence="4 5">SCAWS-G2</strain>
    </source>
</reference>
<dbReference type="RefSeq" id="WP_129887425.1">
    <property type="nucleotide sequence ID" value="NZ_CP035758.1"/>
</dbReference>
<dbReference type="InterPro" id="IPR000923">
    <property type="entry name" value="BlueCu_1"/>
</dbReference>
<keyword evidence="2" id="KW-0186">Copper</keyword>
<dbReference type="GO" id="GO:0005507">
    <property type="term" value="F:copper ion binding"/>
    <property type="evidence" value="ECO:0007669"/>
    <property type="project" value="InterPro"/>
</dbReference>
<keyword evidence="5" id="KW-1185">Reference proteome</keyword>
<dbReference type="AlphaFoldDB" id="A0A4P6JN23"/>
<evidence type="ECO:0000259" key="3">
    <source>
        <dbReference type="Pfam" id="PF00127"/>
    </source>
</evidence>
<evidence type="ECO:0000256" key="2">
    <source>
        <dbReference type="ARBA" id="ARBA00023008"/>
    </source>
</evidence>
<dbReference type="Pfam" id="PF00127">
    <property type="entry name" value="Copper-bind"/>
    <property type="match status" value="1"/>
</dbReference>
<dbReference type="GO" id="GO:0009055">
    <property type="term" value="F:electron transfer activity"/>
    <property type="evidence" value="ECO:0007669"/>
    <property type="project" value="InterPro"/>
</dbReference>
<dbReference type="SUPFAM" id="SSF49503">
    <property type="entry name" value="Cupredoxins"/>
    <property type="match status" value="1"/>
</dbReference>
<feature type="domain" description="Blue (type 1) copper" evidence="3">
    <location>
        <begin position="37"/>
        <end position="128"/>
    </location>
</feature>
<evidence type="ECO:0000313" key="4">
    <source>
        <dbReference type="EMBL" id="QBD76543.1"/>
    </source>
</evidence>
<sequence>MFKTLLAILGVSCLITGLLIACGNGSNASIGPNPIHMNATNFLQTSITVKKGERITLIDDDLSVPHIIANGTWENGTVKPAREAGAPEINNVQINGNSSETIGPFPSAGTFKLYCTIHSGMNLTVVVQ</sequence>
<dbReference type="OrthoDB" id="162414at2"/>
<evidence type="ECO:0000256" key="1">
    <source>
        <dbReference type="ARBA" id="ARBA00022723"/>
    </source>
</evidence>
<dbReference type="PROSITE" id="PS51257">
    <property type="entry name" value="PROKAR_LIPOPROTEIN"/>
    <property type="match status" value="1"/>
</dbReference>
<organism evidence="4 5">
    <name type="scientific">Ktedonosporobacter rubrisoli</name>
    <dbReference type="NCBI Taxonomy" id="2509675"/>
    <lineage>
        <taxon>Bacteria</taxon>
        <taxon>Bacillati</taxon>
        <taxon>Chloroflexota</taxon>
        <taxon>Ktedonobacteria</taxon>
        <taxon>Ktedonobacterales</taxon>
        <taxon>Ktedonosporobacteraceae</taxon>
        <taxon>Ktedonosporobacter</taxon>
    </lineage>
</organism>
<dbReference type="EMBL" id="CP035758">
    <property type="protein sequence ID" value="QBD76543.1"/>
    <property type="molecule type" value="Genomic_DNA"/>
</dbReference>